<sequence>MRNTRNIKNNEVSERRGAAADAKAALLKAYREAKEAAAPTLEAKQAEQIAVAEARRARQAERDQQKRDDKIRLEAEAAQKQAELEAAASAEEDARKLADKNRIARVIEDEAARKAERDRRYANRKARQG</sequence>
<proteinExistence type="predicted"/>
<evidence type="ECO:0000256" key="1">
    <source>
        <dbReference type="SAM" id="Coils"/>
    </source>
</evidence>
<dbReference type="AlphaFoldDB" id="A0A081CUI3"/>
<gene>
    <name evidence="2" type="ORF">RRU01S_10_01680</name>
</gene>
<accession>A0A081CUI3</accession>
<evidence type="ECO:0000313" key="2">
    <source>
        <dbReference type="EMBL" id="GAK70329.1"/>
    </source>
</evidence>
<reference evidence="2 3" key="1">
    <citation type="submission" date="2014-08" db="EMBL/GenBank/DDBJ databases">
        <title>Whole genome shotgun sequence of Rhizobium rubi NBRC 13261.</title>
        <authorList>
            <person name="Katano-Makiyama Y."/>
            <person name="Hosoyama A."/>
            <person name="Hashimoto M."/>
            <person name="Hosoyama Y."/>
            <person name="Noguchi M."/>
            <person name="Tsuchikane K."/>
            <person name="Uohara A."/>
            <person name="Ohji S."/>
            <person name="Ichikawa N."/>
            <person name="Kimura A."/>
            <person name="Yamazoe A."/>
            <person name="Fujita N."/>
        </authorList>
    </citation>
    <scope>NUCLEOTIDE SEQUENCE [LARGE SCALE GENOMIC DNA]</scope>
    <source>
        <strain evidence="2 3">NBRC 13261</strain>
    </source>
</reference>
<dbReference type="RefSeq" id="WP_045229893.1">
    <property type="nucleotide sequence ID" value="NZ_BBJU01000010.1"/>
</dbReference>
<dbReference type="eggNOG" id="ENOG5032VG8">
    <property type="taxonomic scope" value="Bacteria"/>
</dbReference>
<protein>
    <submittedName>
        <fullName evidence="2">Uncharacterized protein</fullName>
    </submittedName>
</protein>
<comment type="caution">
    <text evidence="2">The sequence shown here is derived from an EMBL/GenBank/DDBJ whole genome shotgun (WGS) entry which is preliminary data.</text>
</comment>
<keyword evidence="1" id="KW-0175">Coiled coil</keyword>
<dbReference type="Proteomes" id="UP000028701">
    <property type="component" value="Unassembled WGS sequence"/>
</dbReference>
<dbReference type="EMBL" id="BBJU01000010">
    <property type="protein sequence ID" value="GAK70329.1"/>
    <property type="molecule type" value="Genomic_DNA"/>
</dbReference>
<dbReference type="InterPro" id="IPR045510">
    <property type="entry name" value="DUF6481"/>
</dbReference>
<organism evidence="2 3">
    <name type="scientific">Agrobacterium rubi TR3 = NBRC 13261</name>
    <dbReference type="NCBI Taxonomy" id="1368415"/>
    <lineage>
        <taxon>Bacteria</taxon>
        <taxon>Pseudomonadati</taxon>
        <taxon>Pseudomonadota</taxon>
        <taxon>Alphaproteobacteria</taxon>
        <taxon>Hyphomicrobiales</taxon>
        <taxon>Rhizobiaceae</taxon>
        <taxon>Rhizobium/Agrobacterium group</taxon>
        <taxon>Agrobacterium</taxon>
    </lineage>
</organism>
<feature type="coiled-coil region" evidence="1">
    <location>
        <begin position="43"/>
        <end position="100"/>
    </location>
</feature>
<evidence type="ECO:0000313" key="3">
    <source>
        <dbReference type="Proteomes" id="UP000028701"/>
    </source>
</evidence>
<dbReference type="Pfam" id="PF20089">
    <property type="entry name" value="DUF6481"/>
    <property type="match status" value="1"/>
</dbReference>
<name>A0A081CUI3_9HYPH</name>